<dbReference type="EMBL" id="CP002018">
    <property type="protein sequence ID" value="AEM41769.1"/>
    <property type="molecule type" value="Genomic_DNA"/>
</dbReference>
<evidence type="ECO:0000313" key="3">
    <source>
        <dbReference type="EMBL" id="AEM41769.1"/>
    </source>
</evidence>
<dbReference type="PATRIC" id="fig|759362.5.peg.1999"/>
<keyword evidence="3" id="KW-0966">Cell projection</keyword>
<dbReference type="OrthoDB" id="9788334at2"/>
<sequence length="126" mass="13185">MHQNLALFGTAADMAAHASQRINQTAINIANADTPGYRAQTIGGFAEAYAGALPGSALRQTRAHHLAGDGLAPTNIQRAAVEESPNGNSVSLELETLAAIDAQREHNQALSIYRHGLTMLRTAIGG</sequence>
<dbReference type="GO" id="GO:0009425">
    <property type="term" value="C:bacterial-type flagellum basal body"/>
    <property type="evidence" value="ECO:0007669"/>
    <property type="project" value="UniProtKB-SubCell"/>
</dbReference>
<dbReference type="InterPro" id="IPR001444">
    <property type="entry name" value="Flag_bb_rod_N"/>
</dbReference>
<dbReference type="KEGG" id="kvl:KVU_1930"/>
<feature type="domain" description="Flagellar basal body rod protein N-terminal" evidence="2">
    <location>
        <begin position="17"/>
        <end position="38"/>
    </location>
</feature>
<reference evidence="3 4" key="1">
    <citation type="journal article" date="2011" name="J. Bacteriol.">
        <title>Complete genome sequence of the industrial strain Ketogulonicigenium vulgare WSH-001.</title>
        <authorList>
            <person name="Liu L."/>
            <person name="Li Y."/>
            <person name="Zhang J."/>
            <person name="Zhou Z."/>
            <person name="Liu J."/>
            <person name="Li X."/>
            <person name="Zhou J."/>
            <person name="Du G."/>
            <person name="Wang L."/>
            <person name="Chen J."/>
        </authorList>
    </citation>
    <scope>NUCLEOTIDE SEQUENCE [LARGE SCALE GENOMIC DNA]</scope>
    <source>
        <strain evidence="3 4">WSH-001</strain>
    </source>
</reference>
<protein>
    <submittedName>
        <fullName evidence="3">Flagellar basal body protein-like protein</fullName>
    </submittedName>
</protein>
<dbReference type="AlphaFoldDB" id="F9Y4F6"/>
<accession>F9Y4F6</accession>
<dbReference type="HOGENOM" id="CLU_125463_2_1_5"/>
<comment type="subcellular location">
    <subcellularLocation>
        <location evidence="1">Bacterial flagellum basal body</location>
    </subcellularLocation>
</comment>
<dbReference type="RefSeq" id="WP_013385140.1">
    <property type="nucleotide sequence ID" value="NC_017384.1"/>
</dbReference>
<keyword evidence="3" id="KW-0969">Cilium</keyword>
<evidence type="ECO:0000313" key="4">
    <source>
        <dbReference type="Proteomes" id="UP000000692"/>
    </source>
</evidence>
<gene>
    <name evidence="3" type="primary">flgB</name>
    <name evidence="3" type="ordered locus">KVU_1930</name>
</gene>
<organism evidence="3 4">
    <name type="scientific">Ketogulonicigenium vulgare (strain WSH-001)</name>
    <dbReference type="NCBI Taxonomy" id="759362"/>
    <lineage>
        <taxon>Bacteria</taxon>
        <taxon>Pseudomonadati</taxon>
        <taxon>Pseudomonadota</taxon>
        <taxon>Alphaproteobacteria</taxon>
        <taxon>Rhodobacterales</taxon>
        <taxon>Roseobacteraceae</taxon>
        <taxon>Ketogulonicigenium</taxon>
    </lineage>
</organism>
<evidence type="ECO:0000259" key="2">
    <source>
        <dbReference type="Pfam" id="PF00460"/>
    </source>
</evidence>
<dbReference type="Proteomes" id="UP000000692">
    <property type="component" value="Chromosome"/>
</dbReference>
<evidence type="ECO:0000256" key="1">
    <source>
        <dbReference type="ARBA" id="ARBA00004117"/>
    </source>
</evidence>
<keyword evidence="3" id="KW-0282">Flagellum</keyword>
<name>F9Y4F6_KETVW</name>
<dbReference type="eggNOG" id="COG1815">
    <property type="taxonomic scope" value="Bacteria"/>
</dbReference>
<dbReference type="Pfam" id="PF00460">
    <property type="entry name" value="Flg_bb_rod"/>
    <property type="match status" value="1"/>
</dbReference>
<proteinExistence type="predicted"/>
<keyword evidence="4" id="KW-1185">Reference proteome</keyword>